<sequence>MLYLDNAATTRMPDEVLRAMWAYLSEEFANASSVHAAGQRARDAVDWGRSTVAQLLGGRPSDIVFTSGGTEANNLAVKGLALANPRGRHLVTTAIEHPSVIESCRYLERFHGFELSYVPVDYFGRVAPDALAEALRDDTSLVSIGLANNEVGTVQPIRALADVAHERGALMHTDAVQAVGSLSVSAAELGVDALSCSAHKLGGPKGVGALFRRRSLAIEPVLHGGGQERGARSGTEHVAGIVGFAAAAQLLLGNPDIEQDREELAKSRASLVQRVGKAVPDALLTGDPFARLPGHASWCFTGVSGESIVVALDAAGIAASSGSACAAGHDEPSPVLLAMGLSREVAQSAVRLSLLRPLEPAEADLVVDVLTNAASTRRLQRDVGGAAVR</sequence>
<comment type="caution">
    <text evidence="12">The sequence shown here is derived from an EMBL/GenBank/DDBJ whole genome shotgun (WGS) entry which is preliminary data.</text>
</comment>
<dbReference type="GO" id="GO:0051536">
    <property type="term" value="F:iron-sulfur cluster binding"/>
    <property type="evidence" value="ECO:0007669"/>
    <property type="project" value="UniProtKB-KW"/>
</dbReference>
<keyword evidence="7" id="KW-0408">Iron</keyword>
<evidence type="ECO:0000256" key="6">
    <source>
        <dbReference type="ARBA" id="ARBA00022898"/>
    </source>
</evidence>
<evidence type="ECO:0000313" key="13">
    <source>
        <dbReference type="Proteomes" id="UP000541033"/>
    </source>
</evidence>
<evidence type="ECO:0000256" key="1">
    <source>
        <dbReference type="ARBA" id="ARBA00001933"/>
    </source>
</evidence>
<dbReference type="InterPro" id="IPR016454">
    <property type="entry name" value="Cysteine_dSase"/>
</dbReference>
<dbReference type="AlphaFoldDB" id="A0A7X5R2A0"/>
<dbReference type="InterPro" id="IPR020578">
    <property type="entry name" value="Aminotrans_V_PyrdxlP_BS"/>
</dbReference>
<gene>
    <name evidence="12" type="ORF">FHX76_002254</name>
</gene>
<dbReference type="InterPro" id="IPR015424">
    <property type="entry name" value="PyrdxlP-dep_Trfase"/>
</dbReference>
<dbReference type="RefSeq" id="WP_341777934.1">
    <property type="nucleotide sequence ID" value="NZ_JAAMOX010000002.1"/>
</dbReference>
<evidence type="ECO:0000256" key="7">
    <source>
        <dbReference type="ARBA" id="ARBA00023004"/>
    </source>
</evidence>
<comment type="cofactor">
    <cofactor evidence="1 10">
        <name>pyridoxal 5'-phosphate</name>
        <dbReference type="ChEBI" id="CHEBI:597326"/>
    </cofactor>
</comment>
<dbReference type="Gene3D" id="1.10.260.50">
    <property type="match status" value="1"/>
</dbReference>
<dbReference type="InterPro" id="IPR015421">
    <property type="entry name" value="PyrdxlP-dep_Trfase_major"/>
</dbReference>
<proteinExistence type="inferred from homology"/>
<comment type="similarity">
    <text evidence="2">Belongs to the class-V pyridoxal-phosphate-dependent aminotransferase family. NifS/IscS subfamily.</text>
</comment>
<evidence type="ECO:0000256" key="5">
    <source>
        <dbReference type="ARBA" id="ARBA00022723"/>
    </source>
</evidence>
<keyword evidence="13" id="KW-1185">Reference proteome</keyword>
<dbReference type="FunFam" id="3.40.640.10:FF:000084">
    <property type="entry name" value="IscS-like cysteine desulfurase"/>
    <property type="match status" value="1"/>
</dbReference>
<dbReference type="PANTHER" id="PTHR11601">
    <property type="entry name" value="CYSTEINE DESULFURYLASE FAMILY MEMBER"/>
    <property type="match status" value="1"/>
</dbReference>
<dbReference type="PROSITE" id="PS00595">
    <property type="entry name" value="AA_TRANSFER_CLASS_5"/>
    <property type="match status" value="1"/>
</dbReference>
<organism evidence="12 13">
    <name type="scientific">Lysinibacter cavernae</name>
    <dbReference type="NCBI Taxonomy" id="1640652"/>
    <lineage>
        <taxon>Bacteria</taxon>
        <taxon>Bacillati</taxon>
        <taxon>Actinomycetota</taxon>
        <taxon>Actinomycetes</taxon>
        <taxon>Micrococcales</taxon>
        <taxon>Microbacteriaceae</taxon>
        <taxon>Lysinibacter</taxon>
    </lineage>
</organism>
<dbReference type="InterPro" id="IPR015422">
    <property type="entry name" value="PyrdxlP-dep_Trfase_small"/>
</dbReference>
<keyword evidence="6" id="KW-0663">Pyridoxal phosphate</keyword>
<evidence type="ECO:0000256" key="9">
    <source>
        <dbReference type="ARBA" id="ARBA00050776"/>
    </source>
</evidence>
<dbReference type="SUPFAM" id="SSF53383">
    <property type="entry name" value="PLP-dependent transferases"/>
    <property type="match status" value="1"/>
</dbReference>
<evidence type="ECO:0000256" key="4">
    <source>
        <dbReference type="ARBA" id="ARBA00022679"/>
    </source>
</evidence>
<dbReference type="InterPro" id="IPR000192">
    <property type="entry name" value="Aminotrans_V_dom"/>
</dbReference>
<reference evidence="12 13" key="1">
    <citation type="submission" date="2020-02" db="EMBL/GenBank/DDBJ databases">
        <title>Sequencing the genomes of 1000 actinobacteria strains.</title>
        <authorList>
            <person name="Klenk H.-P."/>
        </authorList>
    </citation>
    <scope>NUCLEOTIDE SEQUENCE [LARGE SCALE GENOMIC DNA]</scope>
    <source>
        <strain evidence="12 13">DSM 27960</strain>
    </source>
</reference>
<feature type="domain" description="Aminotransferase class V" evidence="11">
    <location>
        <begin position="3"/>
        <end position="357"/>
    </location>
</feature>
<keyword evidence="4 12" id="KW-0808">Transferase</keyword>
<dbReference type="Proteomes" id="UP000541033">
    <property type="component" value="Unassembled WGS sequence"/>
</dbReference>
<dbReference type="PIRSF" id="PIRSF005572">
    <property type="entry name" value="NifS"/>
    <property type="match status" value="1"/>
</dbReference>
<evidence type="ECO:0000313" key="12">
    <source>
        <dbReference type="EMBL" id="NIH54358.1"/>
    </source>
</evidence>
<dbReference type="PANTHER" id="PTHR11601:SF34">
    <property type="entry name" value="CYSTEINE DESULFURASE"/>
    <property type="match status" value="1"/>
</dbReference>
<evidence type="ECO:0000259" key="11">
    <source>
        <dbReference type="Pfam" id="PF00266"/>
    </source>
</evidence>
<dbReference type="Pfam" id="PF00266">
    <property type="entry name" value="Aminotran_5"/>
    <property type="match status" value="1"/>
</dbReference>
<evidence type="ECO:0000256" key="3">
    <source>
        <dbReference type="ARBA" id="ARBA00012239"/>
    </source>
</evidence>
<dbReference type="Gene3D" id="3.40.640.10">
    <property type="entry name" value="Type I PLP-dependent aspartate aminotransferase-like (Major domain)"/>
    <property type="match status" value="1"/>
</dbReference>
<evidence type="ECO:0000256" key="8">
    <source>
        <dbReference type="ARBA" id="ARBA00023014"/>
    </source>
</evidence>
<dbReference type="Gene3D" id="3.90.1150.10">
    <property type="entry name" value="Aspartate Aminotransferase, domain 1"/>
    <property type="match status" value="1"/>
</dbReference>
<evidence type="ECO:0000256" key="10">
    <source>
        <dbReference type="RuleBase" id="RU004504"/>
    </source>
</evidence>
<keyword evidence="8" id="KW-0411">Iron-sulfur</keyword>
<accession>A0A7X5R2A0</accession>
<keyword evidence="5" id="KW-0479">Metal-binding</keyword>
<dbReference type="GO" id="GO:0046872">
    <property type="term" value="F:metal ion binding"/>
    <property type="evidence" value="ECO:0007669"/>
    <property type="project" value="UniProtKB-KW"/>
</dbReference>
<dbReference type="GO" id="GO:0031071">
    <property type="term" value="F:cysteine desulfurase activity"/>
    <property type="evidence" value="ECO:0007669"/>
    <property type="project" value="UniProtKB-EC"/>
</dbReference>
<comment type="catalytic activity">
    <reaction evidence="9">
        <text>(sulfur carrier)-H + L-cysteine = (sulfur carrier)-SH + L-alanine</text>
        <dbReference type="Rhea" id="RHEA:43892"/>
        <dbReference type="Rhea" id="RHEA-COMP:14737"/>
        <dbReference type="Rhea" id="RHEA-COMP:14739"/>
        <dbReference type="ChEBI" id="CHEBI:29917"/>
        <dbReference type="ChEBI" id="CHEBI:35235"/>
        <dbReference type="ChEBI" id="CHEBI:57972"/>
        <dbReference type="ChEBI" id="CHEBI:64428"/>
        <dbReference type="EC" id="2.8.1.7"/>
    </reaction>
</comment>
<name>A0A7X5R2A0_9MICO</name>
<dbReference type="EMBL" id="JAAMOX010000002">
    <property type="protein sequence ID" value="NIH54358.1"/>
    <property type="molecule type" value="Genomic_DNA"/>
</dbReference>
<protein>
    <recommendedName>
        <fullName evidence="3">cysteine desulfurase</fullName>
        <ecNumber evidence="3">2.8.1.7</ecNumber>
    </recommendedName>
</protein>
<dbReference type="EC" id="2.8.1.7" evidence="3"/>
<evidence type="ECO:0000256" key="2">
    <source>
        <dbReference type="ARBA" id="ARBA00006490"/>
    </source>
</evidence>